<dbReference type="PROSITE" id="PS00188">
    <property type="entry name" value="BIOTIN"/>
    <property type="match status" value="1"/>
</dbReference>
<dbReference type="InterPro" id="IPR005481">
    <property type="entry name" value="BC-like_N"/>
</dbReference>
<feature type="domain" description="Lipoyl-binding" evidence="15">
    <location>
        <begin position="672"/>
        <end position="746"/>
    </location>
</feature>
<dbReference type="GO" id="GO:0006633">
    <property type="term" value="P:fatty acid biosynthetic process"/>
    <property type="evidence" value="ECO:0007669"/>
    <property type="project" value="UniProtKB-KW"/>
</dbReference>
<dbReference type="PROSITE" id="PS50980">
    <property type="entry name" value="COA_CT_NTER"/>
    <property type="match status" value="1"/>
</dbReference>
<keyword evidence="6" id="KW-0276">Fatty acid metabolism</keyword>
<dbReference type="Gene3D" id="3.90.1770.10">
    <property type="entry name" value="PreATP-grasp domain"/>
    <property type="match status" value="1"/>
</dbReference>
<evidence type="ECO:0000256" key="5">
    <source>
        <dbReference type="ARBA" id="ARBA00022741"/>
    </source>
</evidence>
<dbReference type="GO" id="GO:0046872">
    <property type="term" value="F:metal ion binding"/>
    <property type="evidence" value="ECO:0007669"/>
    <property type="project" value="InterPro"/>
</dbReference>
<dbReference type="InterPro" id="IPR049074">
    <property type="entry name" value="ACCA_BT"/>
</dbReference>
<dbReference type="InterPro" id="IPR013815">
    <property type="entry name" value="ATP_grasp_subdomain_1"/>
</dbReference>
<organism evidence="20 21">
    <name type="scientific">Lichtheimia corymbifera JMRC:FSU:9682</name>
    <dbReference type="NCBI Taxonomy" id="1263082"/>
    <lineage>
        <taxon>Eukaryota</taxon>
        <taxon>Fungi</taxon>
        <taxon>Fungi incertae sedis</taxon>
        <taxon>Mucoromycota</taxon>
        <taxon>Mucoromycotina</taxon>
        <taxon>Mucoromycetes</taxon>
        <taxon>Mucorales</taxon>
        <taxon>Lichtheimiaceae</taxon>
        <taxon>Lichtheimia</taxon>
    </lineage>
</organism>
<dbReference type="Pfam" id="PF21385">
    <property type="entry name" value="ACCA_BT"/>
    <property type="match status" value="1"/>
</dbReference>
<sequence length="2227" mass="250565">MVDRTNVASHFLGGNSVQVAPQGAVRDFVQAHEGHTVISKVLIANNGMAAMKEIRSVRKWAYETFGDERAIEFTVMATPEDLSVNAEYIRMADNYVEVPGGTNNNNYANVELIVDVAERSGVHAVWAGWGHASENPRLPEMLAQSKNKCVFIGPPASAMRSLGDKISSTIVAQHANVPTMSWSGDGISQVAQTEDGHVLVEEKVYLDACVQTAEEGLASAEKIGFPVMIKASEGGGGKGIRKVEDAASFKQAFHQVQGEIPGSPIFIMKLAGNARHLEVQLLADQYGNAISLFGRDCSVQRRHQKIIEEAPVTIAKPEVFEQMEKAAVRLGKLVGYVSAGTVEYLYSHQDERFYFLELNPRLQVEHPTTEMVSGVNLPAAQLQIAMGIPLHRIRDIRMLYGVQHNSASPIDFDFANPNSFEVLRRPVAKGHVIAVRITAENPDAGFKPSSGMMHELNFRSSTNVWGYFSVASAGGLHEYADSQFGHIFAYGENRQQARKNMVMALKEISIRAAFRTTVEYIIRLLETQDFEENTINTGWLDMLISTKLTAERPDPMLAVFCGAVIKAHALSQECRKQYKQSLERGQVPGRDMLKTVFTVDFIYEDHRYNFTVTQSAPSIYTLYLNGTKTQVGVRDLTDGGLLVSLGGKSYTTYSRDEVQATRLMIDGKTCLLEKESDPTQLRSPSPGKLVSLLLENGQHVKAGQAYAEIEVMKMYMPLLAQEDGCVQFIKQVGATLEAGDIIGVLSLDDPSRVKKTLPFAGTVPAFGPPHITGEKPIQRFRATKRALEYILQGYDNQALVQTAVKDLSQVLRDPQLPFSETAALMSSMSGRMPSRLEQSFQECLKANSDEFPATQLLQLIESYVHEHASTHAEVSAIKTQVSPLAEVFERYSKGLKHHEYSVYVELIEQYYDVEILFSGQQNRDEEVVLSLRDQHKDDLDKVLNIILSHAKVSSKNNLVLILLDLISPGVGGGLDKFFTPILKQLSEIDSRATQKVALKARELLILCQLPSYEERQGQMLQILRNSVTESVYGGGIEMRTPSYDAIKDLVDTKFNVFDVLPNFFYHDEPYIALAALEVYARRSYHAYKILDVAYNLEHAPYVVAWKFLMQTATRSIDSNKRIASYSDLTFLLNNTEEEPVRTGAMTACHSLDEMEKELPRILTAFEEEELPAMMAARAGGATKKPARMENILNIAIRSETTQDDAYWKHKVAQVIKQHKDAFRRAHLRRVTIVICRANQWPDFYTFREREDYVEDETIRHIEPALAYQLELARLSNFDIKPCFIENRQMHVYYAVAKENPSDCRFFIRALVRPGRVKDSMRTADYLISESDRLLTDILDTLEIVSHEYKNSDCNHLFINFIPTFAIEADQVEHALKEFVDRHGKRLWKLRVTGAEIRFNIQSQRDGPDAPIIPMRFTVNNVSGYILKMDAYQEAKTDKGTWIHKSVGSIPGAMHMQPITTPYPTKEWLQPRRYKAHLMGTTYVYDFPELFKQAIHNQWIQAIAQDPSLKEPNHVIEGKELVVDEEDGSIQEIDRAPGTNTVGMIAWLLTLRTPEYPKGRRVVVIANDITFKIGSFGVAEDTFFYKASELARSLGIPRIYLSANSGARIGLADELISQFKAAWKDPANPAAGFKYLYLTPETYQSIAAQQSNGQKSVNVEEIEEDGEKRCRIIDVIGYNDGLGVENLRGSGLIAGATSRAYDDIFTITLVTCRSVGIGAYLVRLGQRAVQNEGQPIILTGAPALNKVLGREVYTSNLQLGGTQIMYKNGVSHLTAENDLEGVVKIVQWLSFVPEVRDAPVVTRIGADPVDREIEYMPPKGPSDPRLFLNGKEEEGGRWLSGFFDRNSFVETLSGWARTVVTGRARLGGIPMGVVAVETRTVENIIPADPANAESTEQVLMEAGGVWYPNSAFKTAQAINDFNKGEQLPLMIFANWRGFSGGQRDMYNEVLKYGAKIVDALTNYKQPVFVYLIPNGELRGGAWVVIDPTINEDMMEMYADKEARGGVLEPEGIVEIKYRKAQQLATMERLDEQYASLKRQLEDPSKSTEEKNDIKKQLEAREQELLPVYQQIAIQFADLHRSEDRAGRMEAKGVIRKPLEWRHARHYFYWRVRRRLAEEYTLRKIVSATNNRLPREQMCNLMKQWFGQDNNNDTSQWDNADRQVAEWFDNYATPIEQRINKLKRDTTKEQVVLLGAMDQDAVIEGFSKLIENMSPEARKETLRKLASRF</sequence>
<dbReference type="InterPro" id="IPR000089">
    <property type="entry name" value="Biotin_lipoyl"/>
</dbReference>
<dbReference type="PROSITE" id="PS00866">
    <property type="entry name" value="CPSASE_1"/>
    <property type="match status" value="1"/>
</dbReference>
<keyword evidence="21" id="KW-1185">Reference proteome</keyword>
<evidence type="ECO:0000259" key="15">
    <source>
        <dbReference type="PROSITE" id="PS50968"/>
    </source>
</evidence>
<dbReference type="InterPro" id="IPR011053">
    <property type="entry name" value="Single_hybrid_motif"/>
</dbReference>
<dbReference type="SUPFAM" id="SSF51230">
    <property type="entry name" value="Single hybrid motif"/>
    <property type="match status" value="1"/>
</dbReference>
<evidence type="ECO:0000256" key="12">
    <source>
        <dbReference type="ARBA" id="ARBA00048065"/>
    </source>
</evidence>
<evidence type="ECO:0000256" key="13">
    <source>
        <dbReference type="ARBA" id="ARBA00048600"/>
    </source>
</evidence>
<dbReference type="STRING" id="1263082.A0A068RSB5"/>
<keyword evidence="11" id="KW-0511">Multifunctional enzyme</keyword>
<feature type="domain" description="CoA carboxyltransferase N-terminal" evidence="18">
    <location>
        <begin position="1461"/>
        <end position="1803"/>
    </location>
</feature>
<dbReference type="FunFam" id="3.90.226.10:FF:000010">
    <property type="entry name" value="acetyl-CoA carboxylase isoform X2"/>
    <property type="match status" value="1"/>
</dbReference>
<dbReference type="FunFam" id="2.40.50.100:FF:000005">
    <property type="entry name" value="Acetyl-CoA carboxylase 1"/>
    <property type="match status" value="1"/>
</dbReference>
<dbReference type="SUPFAM" id="SSF52096">
    <property type="entry name" value="ClpP/crotonase"/>
    <property type="match status" value="2"/>
</dbReference>
<dbReference type="PROSITE" id="PS50979">
    <property type="entry name" value="BC"/>
    <property type="match status" value="1"/>
</dbReference>
<dbReference type="PANTHER" id="PTHR45728:SF3">
    <property type="entry name" value="ACETYL-COA CARBOXYLASE"/>
    <property type="match status" value="1"/>
</dbReference>
<keyword evidence="3" id="KW-0444">Lipid biosynthesis</keyword>
<dbReference type="GO" id="GO:2001295">
    <property type="term" value="P:malonyl-CoA biosynthetic process"/>
    <property type="evidence" value="ECO:0007669"/>
    <property type="project" value="UniProtKB-UniPathway"/>
</dbReference>
<dbReference type="PROSITE" id="PS50975">
    <property type="entry name" value="ATP_GRASP"/>
    <property type="match status" value="1"/>
</dbReference>
<keyword evidence="5 14" id="KW-0547">Nucleotide-binding</keyword>
<dbReference type="PROSITE" id="PS50989">
    <property type="entry name" value="COA_CT_CTER"/>
    <property type="match status" value="1"/>
</dbReference>
<evidence type="ECO:0000256" key="9">
    <source>
        <dbReference type="ARBA" id="ARBA00023160"/>
    </source>
</evidence>
<evidence type="ECO:0000259" key="17">
    <source>
        <dbReference type="PROSITE" id="PS50979"/>
    </source>
</evidence>
<evidence type="ECO:0000256" key="4">
    <source>
        <dbReference type="ARBA" id="ARBA00022598"/>
    </source>
</evidence>
<feature type="domain" description="ATP-grasp" evidence="16">
    <location>
        <begin position="190"/>
        <end position="386"/>
    </location>
</feature>
<comment type="caution">
    <text evidence="20">The sequence shown here is derived from an EMBL/GenBank/DDBJ whole genome shotgun (WGS) entry which is preliminary data.</text>
</comment>
<dbReference type="Pfam" id="PF02785">
    <property type="entry name" value="Biotin_carb_C"/>
    <property type="match status" value="1"/>
</dbReference>
<dbReference type="Gene3D" id="2.40.460.10">
    <property type="entry name" value="Biotin dependent carboxylase carboxyltransferase"/>
    <property type="match status" value="1"/>
</dbReference>
<feature type="domain" description="Biotin carboxylation" evidence="17">
    <location>
        <begin position="37"/>
        <end position="545"/>
    </location>
</feature>
<proteinExistence type="predicted"/>
<dbReference type="SMART" id="SM00878">
    <property type="entry name" value="Biotin_carb_C"/>
    <property type="match status" value="1"/>
</dbReference>
<dbReference type="Pfam" id="PF01039">
    <property type="entry name" value="Carboxyl_trans"/>
    <property type="match status" value="1"/>
</dbReference>
<dbReference type="InterPro" id="IPR005482">
    <property type="entry name" value="Biotin_COase_C"/>
</dbReference>
<dbReference type="InterPro" id="IPR001882">
    <property type="entry name" value="Biotin_BS"/>
</dbReference>
<dbReference type="FunFam" id="2.40.460.10:FF:000001">
    <property type="entry name" value="Acetyl-CoA carboxylase 1"/>
    <property type="match status" value="1"/>
</dbReference>
<keyword evidence="9" id="KW-0275">Fatty acid biosynthesis</keyword>
<comment type="catalytic activity">
    <reaction evidence="13">
        <text>N(6)-biotinyl-L-lysyl-[protein] + hydrogencarbonate + ATP = N(6)-carboxybiotinyl-L-lysyl-[protein] + ADP + phosphate + H(+)</text>
        <dbReference type="Rhea" id="RHEA:13501"/>
        <dbReference type="Rhea" id="RHEA-COMP:10505"/>
        <dbReference type="Rhea" id="RHEA-COMP:10506"/>
        <dbReference type="ChEBI" id="CHEBI:15378"/>
        <dbReference type="ChEBI" id="CHEBI:17544"/>
        <dbReference type="ChEBI" id="CHEBI:30616"/>
        <dbReference type="ChEBI" id="CHEBI:43474"/>
        <dbReference type="ChEBI" id="CHEBI:83144"/>
        <dbReference type="ChEBI" id="CHEBI:83145"/>
        <dbReference type="ChEBI" id="CHEBI:456216"/>
        <dbReference type="EC" id="6.3.4.14"/>
    </reaction>
</comment>
<dbReference type="VEuPathDB" id="FungiDB:LCOR_04047.1"/>
<dbReference type="Pfam" id="PF08326">
    <property type="entry name" value="ACC_central"/>
    <property type="match status" value="1"/>
</dbReference>
<keyword evidence="10" id="KW-0092">Biotin</keyword>
<dbReference type="SUPFAM" id="SSF51246">
    <property type="entry name" value="Rudiment single hybrid motif"/>
    <property type="match status" value="1"/>
</dbReference>
<dbReference type="PROSITE" id="PS00867">
    <property type="entry name" value="CPSASE_2"/>
    <property type="match status" value="1"/>
</dbReference>
<dbReference type="InterPro" id="IPR011761">
    <property type="entry name" value="ATP-grasp"/>
</dbReference>
<dbReference type="FunFam" id="3.30.1490.20:FF:000003">
    <property type="entry name" value="acetyl-CoA carboxylase isoform X1"/>
    <property type="match status" value="1"/>
</dbReference>
<dbReference type="PANTHER" id="PTHR45728">
    <property type="entry name" value="ACETYL-COA CARBOXYLASE, ISOFORM A"/>
    <property type="match status" value="1"/>
</dbReference>
<dbReference type="FunFam" id="3.30.470.20:FF:000005">
    <property type="entry name" value="Acetyl-CoA carboxylase 1"/>
    <property type="match status" value="1"/>
</dbReference>
<dbReference type="SUPFAM" id="SSF56059">
    <property type="entry name" value="Glutathione synthetase ATP-binding domain-like"/>
    <property type="match status" value="1"/>
</dbReference>
<evidence type="ECO:0000313" key="20">
    <source>
        <dbReference type="EMBL" id="CDH52590.1"/>
    </source>
</evidence>
<dbReference type="Pfam" id="PF00289">
    <property type="entry name" value="Biotin_carb_N"/>
    <property type="match status" value="1"/>
</dbReference>
<dbReference type="GO" id="GO:0003989">
    <property type="term" value="F:acetyl-CoA carboxylase activity"/>
    <property type="evidence" value="ECO:0007669"/>
    <property type="project" value="UniProtKB-EC"/>
</dbReference>
<evidence type="ECO:0000256" key="8">
    <source>
        <dbReference type="ARBA" id="ARBA00023098"/>
    </source>
</evidence>
<evidence type="ECO:0000313" key="21">
    <source>
        <dbReference type="Proteomes" id="UP000027586"/>
    </source>
</evidence>
<dbReference type="InterPro" id="IPR016185">
    <property type="entry name" value="PreATP-grasp_dom_sf"/>
</dbReference>
<dbReference type="EMBL" id="CBTN010000014">
    <property type="protein sequence ID" value="CDH52590.1"/>
    <property type="molecule type" value="Genomic_DNA"/>
</dbReference>
<dbReference type="OrthoDB" id="14612at2759"/>
<dbReference type="InterPro" id="IPR005479">
    <property type="entry name" value="CPAse_ATP-bd"/>
</dbReference>
<accession>A0A068RSB5</accession>
<dbReference type="GO" id="GO:0005524">
    <property type="term" value="F:ATP binding"/>
    <property type="evidence" value="ECO:0007669"/>
    <property type="project" value="UniProtKB-UniRule"/>
</dbReference>
<dbReference type="InterPro" id="IPR011762">
    <property type="entry name" value="COA_CT_N"/>
</dbReference>
<evidence type="ECO:0000256" key="1">
    <source>
        <dbReference type="ARBA" id="ARBA00001953"/>
    </source>
</evidence>
<dbReference type="InterPro" id="IPR011763">
    <property type="entry name" value="COA_CT_C"/>
</dbReference>
<dbReference type="Gene3D" id="3.30.470.20">
    <property type="entry name" value="ATP-grasp fold, B domain"/>
    <property type="match status" value="1"/>
</dbReference>
<dbReference type="InterPro" id="IPR013537">
    <property type="entry name" value="AcCoA_COase_cen"/>
</dbReference>
<keyword evidence="4" id="KW-0436">Ligase</keyword>
<dbReference type="InterPro" id="IPR034733">
    <property type="entry name" value="AcCoA_carboxyl_beta"/>
</dbReference>
<evidence type="ECO:0000259" key="18">
    <source>
        <dbReference type="PROSITE" id="PS50980"/>
    </source>
</evidence>
<dbReference type="SUPFAM" id="SSF52440">
    <property type="entry name" value="PreATP-grasp domain"/>
    <property type="match status" value="1"/>
</dbReference>
<dbReference type="UniPathway" id="UPA00655">
    <property type="reaction ID" value="UER00711"/>
</dbReference>
<dbReference type="InterPro" id="IPR011054">
    <property type="entry name" value="Rudment_hybrid_motif"/>
</dbReference>
<dbReference type="Pfam" id="PF02786">
    <property type="entry name" value="CPSase_L_D2"/>
    <property type="match status" value="1"/>
</dbReference>
<name>A0A068RSB5_9FUNG</name>
<keyword evidence="7 14" id="KW-0067">ATP-binding</keyword>
<comment type="cofactor">
    <cofactor evidence="1">
        <name>biotin</name>
        <dbReference type="ChEBI" id="CHEBI:57586"/>
    </cofactor>
</comment>
<dbReference type="GO" id="GO:0005739">
    <property type="term" value="C:mitochondrion"/>
    <property type="evidence" value="ECO:0007669"/>
    <property type="project" value="TreeGrafter"/>
</dbReference>
<dbReference type="Gene3D" id="3.90.226.10">
    <property type="entry name" value="2-enoyl-CoA Hydratase, Chain A, domain 1"/>
    <property type="match status" value="2"/>
</dbReference>
<dbReference type="InterPro" id="IPR049076">
    <property type="entry name" value="ACCA"/>
</dbReference>
<reference evidence="20" key="1">
    <citation type="submission" date="2013-08" db="EMBL/GenBank/DDBJ databases">
        <title>Gene expansion shapes genome architecture in the human pathogen Lichtheimia corymbifera: an evolutionary genomics analysis in the ancient terrestrial Mucorales (Mucoromycotina).</title>
        <authorList>
            <person name="Schwartze V.U."/>
            <person name="Winter S."/>
            <person name="Shelest E."/>
            <person name="Marcet-Houben M."/>
            <person name="Horn F."/>
            <person name="Wehner S."/>
            <person name="Hoffmann K."/>
            <person name="Riege K."/>
            <person name="Sammeth M."/>
            <person name="Nowrousian M."/>
            <person name="Valiante V."/>
            <person name="Linde J."/>
            <person name="Jacobsen I.D."/>
            <person name="Marz M."/>
            <person name="Brakhage A.A."/>
            <person name="Gabaldon T."/>
            <person name="Bocker S."/>
            <person name="Voigt K."/>
        </authorList>
    </citation>
    <scope>NUCLEOTIDE SEQUENCE [LARGE SCALE GENOMIC DNA]</scope>
    <source>
        <strain evidence="20">FSU 9682</strain>
    </source>
</reference>
<evidence type="ECO:0000256" key="7">
    <source>
        <dbReference type="ARBA" id="ARBA00022840"/>
    </source>
</evidence>
<dbReference type="GO" id="GO:0004075">
    <property type="term" value="F:biotin carboxylase activity"/>
    <property type="evidence" value="ECO:0007669"/>
    <property type="project" value="UniProtKB-EC"/>
</dbReference>
<evidence type="ECO:0000259" key="16">
    <source>
        <dbReference type="PROSITE" id="PS50975"/>
    </source>
</evidence>
<comment type="catalytic activity">
    <reaction evidence="12">
        <text>hydrogencarbonate + acetyl-CoA + ATP = malonyl-CoA + ADP + phosphate + H(+)</text>
        <dbReference type="Rhea" id="RHEA:11308"/>
        <dbReference type="ChEBI" id="CHEBI:15378"/>
        <dbReference type="ChEBI" id="CHEBI:17544"/>
        <dbReference type="ChEBI" id="CHEBI:30616"/>
        <dbReference type="ChEBI" id="CHEBI:43474"/>
        <dbReference type="ChEBI" id="CHEBI:57288"/>
        <dbReference type="ChEBI" id="CHEBI:57384"/>
        <dbReference type="ChEBI" id="CHEBI:456216"/>
        <dbReference type="EC" id="6.4.1.2"/>
    </reaction>
</comment>
<dbReference type="InterPro" id="IPR029045">
    <property type="entry name" value="ClpP/crotonase-like_dom_sf"/>
</dbReference>
<comment type="pathway">
    <text evidence="2">Lipid metabolism; malonyl-CoA biosynthesis; malonyl-CoA from acetyl-CoA: step 1/1.</text>
</comment>
<evidence type="ECO:0000256" key="10">
    <source>
        <dbReference type="ARBA" id="ARBA00023267"/>
    </source>
</evidence>
<dbReference type="Gene3D" id="2.40.50.100">
    <property type="match status" value="1"/>
</dbReference>
<dbReference type="FunFam" id="3.40.50.20:FF:000005">
    <property type="entry name" value="acetyl-CoA carboxylase isoform X2"/>
    <property type="match status" value="1"/>
</dbReference>
<evidence type="ECO:0000256" key="14">
    <source>
        <dbReference type="PROSITE-ProRule" id="PRU00409"/>
    </source>
</evidence>
<protein>
    <submittedName>
        <fullName evidence="20">Acetyl-carboxylase</fullName>
    </submittedName>
</protein>
<evidence type="ECO:0000256" key="11">
    <source>
        <dbReference type="ARBA" id="ARBA00023268"/>
    </source>
</evidence>
<gene>
    <name evidence="20" type="ORF">LCOR_04047.1</name>
</gene>
<feature type="domain" description="CoA carboxyltransferase C-terminal" evidence="19">
    <location>
        <begin position="1807"/>
        <end position="2125"/>
    </location>
</feature>
<dbReference type="Proteomes" id="UP000027586">
    <property type="component" value="Unassembled WGS sequence"/>
</dbReference>
<dbReference type="PROSITE" id="PS50968">
    <property type="entry name" value="BIOTINYL_LIPOYL"/>
    <property type="match status" value="1"/>
</dbReference>
<keyword evidence="8" id="KW-0443">Lipid metabolism</keyword>
<evidence type="ECO:0000256" key="3">
    <source>
        <dbReference type="ARBA" id="ARBA00022516"/>
    </source>
</evidence>
<dbReference type="Gene3D" id="3.40.50.20">
    <property type="match status" value="1"/>
</dbReference>
<evidence type="ECO:0000256" key="6">
    <source>
        <dbReference type="ARBA" id="ARBA00022832"/>
    </source>
</evidence>
<dbReference type="CDD" id="cd06850">
    <property type="entry name" value="biotinyl_domain"/>
    <property type="match status" value="1"/>
</dbReference>
<dbReference type="InterPro" id="IPR011764">
    <property type="entry name" value="Biotin_carboxylation_dom"/>
</dbReference>
<dbReference type="Gene3D" id="3.30.1490.20">
    <property type="entry name" value="ATP-grasp fold, A domain"/>
    <property type="match status" value="1"/>
</dbReference>
<dbReference type="Pfam" id="PF00364">
    <property type="entry name" value="Biotin_lipoyl"/>
    <property type="match status" value="1"/>
</dbReference>
<evidence type="ECO:0000256" key="2">
    <source>
        <dbReference type="ARBA" id="ARBA00004956"/>
    </source>
</evidence>
<evidence type="ECO:0000259" key="19">
    <source>
        <dbReference type="PROSITE" id="PS50989"/>
    </source>
</evidence>